<evidence type="ECO:0000313" key="3">
    <source>
        <dbReference type="Proteomes" id="UP000075714"/>
    </source>
</evidence>
<comment type="caution">
    <text evidence="2">The sequence shown here is derived from an EMBL/GenBank/DDBJ whole genome shotgun (WGS) entry which is preliminary data.</text>
</comment>
<feature type="compositionally biased region" description="Gly residues" evidence="1">
    <location>
        <begin position="40"/>
        <end position="49"/>
    </location>
</feature>
<feature type="compositionally biased region" description="Low complexity" evidence="1">
    <location>
        <begin position="189"/>
        <end position="202"/>
    </location>
</feature>
<feature type="compositionally biased region" description="Basic residues" evidence="1">
    <location>
        <begin position="175"/>
        <end position="188"/>
    </location>
</feature>
<sequence>MRSRLLQQKRAAEAAAKEAAAAAKEAGGGGGDASRTGSSAAGGGGGGGSETRTIKKVKLVRFPQGTAGGATAPSRTSSGGGAPAAAGQPSGTLAGADASGGRRRVSLSQLAAQGTSGDEDGSDGGQRYGRVSGGGACPAPTYWSPYDHEWDMSYPSWLPQPAQRGAFITVSQGGHGHHHGHRHHHSHGQQHQLQPRISAAGTAPPPPAAAGSSAPHQGQSHFRQPNYNHSYNNHHHHHGHHSSHSQGHTYNGNGLQHAHTAPAHASYGYGRYSSGGSGRGAPLRRSSGYDGWQGDEQTEGTYSDRRSDYNAMDWAGPGAGAEYGYAAGRGGSWMPDGTLAAAYGMPDGGAGLGCRTAQPASSDGGAAPAEPCGEILMDIRVDEDDADGPVGPGASTGGDGGSETALAVAPPPHERRAAAAAAAAASGMAPGAHPSAYAATPMYPYPCGGHVVNAPHSAFSQMPPSPFAAHAAPAAPAAATPFNPTAVTATAAIDVAAVPMPYNGGGCGFYGGMTPADADLAATAALLADRHMSVCESATVNGSPLAAQPAAPAAAAAGGGAAATQSAGDAAACAGAGGASAAEGELTAMAVDGDAGADASAGQAAQPGGVAWYEGEVTRLRRECELLREQLKLRWVMRRACLGARAALALALPSLSGPAKQAFIQYSRVLLQESSAASAAGATAAAASPADPAAVAAGAAPACGSRSLAVARVAADLVRSAASPGLPLHPEDRWAFINLAAELMRP</sequence>
<feature type="compositionally biased region" description="Gly residues" evidence="1">
    <location>
        <begin position="390"/>
        <end position="401"/>
    </location>
</feature>
<feature type="compositionally biased region" description="Gly residues" evidence="1">
    <location>
        <begin position="123"/>
        <end position="136"/>
    </location>
</feature>
<dbReference type="OrthoDB" id="1927282at2759"/>
<organism evidence="2 3">
    <name type="scientific">Gonium pectorale</name>
    <name type="common">Green alga</name>
    <dbReference type="NCBI Taxonomy" id="33097"/>
    <lineage>
        <taxon>Eukaryota</taxon>
        <taxon>Viridiplantae</taxon>
        <taxon>Chlorophyta</taxon>
        <taxon>core chlorophytes</taxon>
        <taxon>Chlorophyceae</taxon>
        <taxon>CS clade</taxon>
        <taxon>Chlamydomonadales</taxon>
        <taxon>Volvocaceae</taxon>
        <taxon>Gonium</taxon>
    </lineage>
</organism>
<feature type="compositionally biased region" description="Low complexity" evidence="1">
    <location>
        <begin position="69"/>
        <end position="92"/>
    </location>
</feature>
<proteinExistence type="predicted"/>
<feature type="region of interest" description="Disordered" evidence="1">
    <location>
        <begin position="170"/>
        <end position="308"/>
    </location>
</feature>
<evidence type="ECO:0000256" key="1">
    <source>
        <dbReference type="SAM" id="MobiDB-lite"/>
    </source>
</evidence>
<feature type="region of interest" description="Disordered" evidence="1">
    <location>
        <begin position="1"/>
        <end position="137"/>
    </location>
</feature>
<reference evidence="3" key="1">
    <citation type="journal article" date="2016" name="Nat. Commun.">
        <title>The Gonium pectorale genome demonstrates co-option of cell cycle regulation during the evolution of multicellularity.</title>
        <authorList>
            <person name="Hanschen E.R."/>
            <person name="Marriage T.N."/>
            <person name="Ferris P.J."/>
            <person name="Hamaji T."/>
            <person name="Toyoda A."/>
            <person name="Fujiyama A."/>
            <person name="Neme R."/>
            <person name="Noguchi H."/>
            <person name="Minakuchi Y."/>
            <person name="Suzuki M."/>
            <person name="Kawai-Toyooka H."/>
            <person name="Smith D.R."/>
            <person name="Sparks H."/>
            <person name="Anderson J."/>
            <person name="Bakaric R."/>
            <person name="Luria V."/>
            <person name="Karger A."/>
            <person name="Kirschner M.W."/>
            <person name="Durand P.M."/>
            <person name="Michod R.E."/>
            <person name="Nozaki H."/>
            <person name="Olson B.J."/>
        </authorList>
    </citation>
    <scope>NUCLEOTIDE SEQUENCE [LARGE SCALE GENOMIC DNA]</scope>
    <source>
        <strain evidence="3">NIES-2863</strain>
    </source>
</reference>
<feature type="region of interest" description="Disordered" evidence="1">
    <location>
        <begin position="383"/>
        <end position="404"/>
    </location>
</feature>
<dbReference type="EMBL" id="LSYV01000011">
    <property type="protein sequence ID" value="KXZ52121.1"/>
    <property type="molecule type" value="Genomic_DNA"/>
</dbReference>
<feature type="compositionally biased region" description="Polar residues" evidence="1">
    <location>
        <begin position="216"/>
        <end position="225"/>
    </location>
</feature>
<dbReference type="Proteomes" id="UP000075714">
    <property type="component" value="Unassembled WGS sequence"/>
</dbReference>
<keyword evidence="3" id="KW-1185">Reference proteome</keyword>
<dbReference type="AlphaFoldDB" id="A0A150GQP0"/>
<name>A0A150GQP0_GONPE</name>
<protein>
    <submittedName>
        <fullName evidence="2">Uncharacterized protein</fullName>
    </submittedName>
</protein>
<gene>
    <name evidence="2" type="ORF">GPECTOR_10g1144</name>
</gene>
<feature type="compositionally biased region" description="Basic residues" evidence="1">
    <location>
        <begin position="232"/>
        <end position="243"/>
    </location>
</feature>
<accession>A0A150GQP0</accession>
<evidence type="ECO:0000313" key="2">
    <source>
        <dbReference type="EMBL" id="KXZ52121.1"/>
    </source>
</evidence>
<dbReference type="STRING" id="33097.A0A150GQP0"/>